<dbReference type="EMBL" id="AJAS01000002">
    <property type="protein sequence ID" value="EOI06888.1"/>
    <property type="molecule type" value="Genomic_DNA"/>
</dbReference>
<dbReference type="Proteomes" id="UP000013781">
    <property type="component" value="Unassembled WGS sequence"/>
</dbReference>
<accession>R2TI60</accession>
<sequence length="76" mass="8464">MVKTDKENVELAKQEYDQYEVGETVTIGKGDRKKTIGYVSKVVNNKKTGEQAFIITDGDPKVQKPSEVNCMKALQA</sequence>
<gene>
    <name evidence="2" type="ORF">I586_02965</name>
    <name evidence="1" type="ORF">UAY_00230</name>
</gene>
<evidence type="ECO:0000313" key="4">
    <source>
        <dbReference type="Proteomes" id="UP000014157"/>
    </source>
</evidence>
<evidence type="ECO:0000313" key="2">
    <source>
        <dbReference type="EMBL" id="EOT65231.1"/>
    </source>
</evidence>
<comment type="caution">
    <text evidence="1">The sequence shown here is derived from an EMBL/GenBank/DDBJ whole genome shotgun (WGS) entry which is preliminary data.</text>
</comment>
<organism evidence="1 3">
    <name type="scientific">Enterococcus moraviensis ATCC BAA-383</name>
    <dbReference type="NCBI Taxonomy" id="1158609"/>
    <lineage>
        <taxon>Bacteria</taxon>
        <taxon>Bacillati</taxon>
        <taxon>Bacillota</taxon>
        <taxon>Bacilli</taxon>
        <taxon>Lactobacillales</taxon>
        <taxon>Enterococcaceae</taxon>
        <taxon>Enterococcus</taxon>
    </lineage>
</organism>
<dbReference type="AlphaFoldDB" id="R2TI60"/>
<reference evidence="1 3" key="1">
    <citation type="submission" date="2013-02" db="EMBL/GenBank/DDBJ databases">
        <title>The Genome Sequence of Enterococcus moraviensis BAA-383.</title>
        <authorList>
            <consortium name="The Broad Institute Genome Sequencing Platform"/>
            <consortium name="The Broad Institute Genome Sequencing Center for Infectious Disease"/>
            <person name="Earl A.M."/>
            <person name="Gilmore M.S."/>
            <person name="Lebreton F."/>
            <person name="Walker B."/>
            <person name="Young S.K."/>
            <person name="Zeng Q."/>
            <person name="Gargeya S."/>
            <person name="Fitzgerald M."/>
            <person name="Haas B."/>
            <person name="Abouelleil A."/>
            <person name="Alvarado L."/>
            <person name="Arachchi H.M."/>
            <person name="Berlin A.M."/>
            <person name="Chapman S.B."/>
            <person name="Dewar J."/>
            <person name="Goldberg J."/>
            <person name="Griggs A."/>
            <person name="Gujja S."/>
            <person name="Hansen M."/>
            <person name="Howarth C."/>
            <person name="Imamovic A."/>
            <person name="Larimer J."/>
            <person name="McCowan C."/>
            <person name="Murphy C."/>
            <person name="Neiman D."/>
            <person name="Pearson M."/>
            <person name="Priest M."/>
            <person name="Roberts A."/>
            <person name="Saif S."/>
            <person name="Shea T."/>
            <person name="Sisk P."/>
            <person name="Sykes S."/>
            <person name="Wortman J."/>
            <person name="Nusbaum C."/>
            <person name="Birren B."/>
        </authorList>
    </citation>
    <scope>NUCLEOTIDE SEQUENCE [LARGE SCALE GENOMIC DNA]</scope>
    <source>
        <strain evidence="1 3">ATCC BAA-383</strain>
    </source>
</reference>
<proteinExistence type="predicted"/>
<evidence type="ECO:0000313" key="1">
    <source>
        <dbReference type="EMBL" id="EOI06888.1"/>
    </source>
</evidence>
<dbReference type="PATRIC" id="fig|1158609.3.peg.216"/>
<dbReference type="RefSeq" id="WP_010763653.1">
    <property type="nucleotide sequence ID" value="NZ_ASWB01000004.1"/>
</dbReference>
<dbReference type="EMBL" id="ASWB01000004">
    <property type="protein sequence ID" value="EOT65231.1"/>
    <property type="molecule type" value="Genomic_DNA"/>
</dbReference>
<dbReference type="HOGENOM" id="CLU_2648929_0_0_9"/>
<protein>
    <submittedName>
        <fullName evidence="1">Uncharacterized protein</fullName>
    </submittedName>
</protein>
<reference evidence="2 4" key="2">
    <citation type="submission" date="2013-03" db="EMBL/GenBank/DDBJ databases">
        <title>The Genome Sequence of Enterococcus moraviensis BAA-383 (PacBio/Illumina hybrid assembly).</title>
        <authorList>
            <consortium name="The Broad Institute Genomics Platform"/>
            <consortium name="The Broad Institute Genome Sequencing Center for Infectious Disease"/>
            <person name="Earl A."/>
            <person name="Russ C."/>
            <person name="Gilmore M."/>
            <person name="Surin D."/>
            <person name="Walker B."/>
            <person name="Young S."/>
            <person name="Zeng Q."/>
            <person name="Gargeya S."/>
            <person name="Fitzgerald M."/>
            <person name="Haas B."/>
            <person name="Abouelleil A."/>
            <person name="Allen A.W."/>
            <person name="Alvarado L."/>
            <person name="Arachchi H.M."/>
            <person name="Berlin A.M."/>
            <person name="Chapman S.B."/>
            <person name="Gainer-Dewar J."/>
            <person name="Goldberg J."/>
            <person name="Griggs A."/>
            <person name="Gujja S."/>
            <person name="Hansen M."/>
            <person name="Howarth C."/>
            <person name="Imamovic A."/>
            <person name="Ireland A."/>
            <person name="Larimer J."/>
            <person name="McCowan C."/>
            <person name="Murphy C."/>
            <person name="Pearson M."/>
            <person name="Poon T.W."/>
            <person name="Priest M."/>
            <person name="Roberts A."/>
            <person name="Saif S."/>
            <person name="Shea T."/>
            <person name="Sisk P."/>
            <person name="Sykes S."/>
            <person name="Wortman J."/>
            <person name="Nusbaum C."/>
            <person name="Birren B."/>
        </authorList>
    </citation>
    <scope>NUCLEOTIDE SEQUENCE [LARGE SCALE GENOMIC DNA]</scope>
    <source>
        <strain evidence="2 4">ATCC BAA-383</strain>
    </source>
</reference>
<keyword evidence="4" id="KW-1185">Reference proteome</keyword>
<dbReference type="Proteomes" id="UP000014157">
    <property type="component" value="Unassembled WGS sequence"/>
</dbReference>
<evidence type="ECO:0000313" key="3">
    <source>
        <dbReference type="Proteomes" id="UP000013781"/>
    </source>
</evidence>
<name>R2TI60_9ENTE</name>